<dbReference type="GO" id="GO:0005886">
    <property type="term" value="C:plasma membrane"/>
    <property type="evidence" value="ECO:0007669"/>
    <property type="project" value="TreeGrafter"/>
</dbReference>
<dbReference type="Proteomes" id="UP000431462">
    <property type="component" value="Unassembled WGS sequence"/>
</dbReference>
<dbReference type="PANTHER" id="PTHR24220:SF611">
    <property type="entry name" value="ATP-BINDING COMPONENT OF ABC TRANSPORTER-RELATED"/>
    <property type="match status" value="1"/>
</dbReference>
<dbReference type="PANTHER" id="PTHR24220">
    <property type="entry name" value="IMPORT ATP-BINDING PROTEIN"/>
    <property type="match status" value="1"/>
</dbReference>
<dbReference type="InterPro" id="IPR017911">
    <property type="entry name" value="MacB-like_ATP-bd"/>
</dbReference>
<dbReference type="InterPro" id="IPR027417">
    <property type="entry name" value="P-loop_NTPase"/>
</dbReference>
<keyword evidence="1" id="KW-0813">Transport</keyword>
<dbReference type="AlphaFoldDB" id="A0A1E3CDF0"/>
<evidence type="ECO:0000313" key="6">
    <source>
        <dbReference type="Proteomes" id="UP000431462"/>
    </source>
</evidence>
<dbReference type="PROSITE" id="PS50893">
    <property type="entry name" value="ABC_TRANSPORTER_2"/>
    <property type="match status" value="1"/>
</dbReference>
<keyword evidence="3 5" id="KW-0067">ATP-binding</keyword>
<comment type="caution">
    <text evidence="5">The sequence shown here is derived from an EMBL/GenBank/DDBJ whole genome shotgun (WGS) entry which is preliminary data.</text>
</comment>
<gene>
    <name evidence="5" type="ORF">FH752_03900</name>
</gene>
<dbReference type="SMART" id="SM00382">
    <property type="entry name" value="AAA"/>
    <property type="match status" value="1"/>
</dbReference>
<dbReference type="InterPro" id="IPR003439">
    <property type="entry name" value="ABC_transporter-like_ATP-bd"/>
</dbReference>
<sequence length="238" mass="26112">MTSKTDSTSNSSRSTSTAIDVSGLVFSWDPAQAPLSFPDINLKRGEHLFLHGPSGSGKSTLLSLLAGMLRPHAGSVRILDTDIHRLGAGARDQFRADHLGVIFQQFNLVPYLTTRANVTLPCGLSELRKQHTEPTVAEEAERLLAALSIPEDHWQRKVTRLSIGQQQRIAAARALIGAPGLILADEPTSALDADNRDRFLELLLHLAHRHNTSVLFVSHDQSLARHFGNQLELRGNRT</sequence>
<evidence type="ECO:0000259" key="4">
    <source>
        <dbReference type="PROSITE" id="PS50893"/>
    </source>
</evidence>
<evidence type="ECO:0000256" key="2">
    <source>
        <dbReference type="ARBA" id="ARBA00022741"/>
    </source>
</evidence>
<dbReference type="InterPro" id="IPR003593">
    <property type="entry name" value="AAA+_ATPase"/>
</dbReference>
<reference evidence="5 6" key="1">
    <citation type="submission" date="2019-06" db="EMBL/GenBank/DDBJ databases">
        <title>Enrichment of Autotrophic Halophilic Microorganisms from Red Sea Brine Pool Using Microbial Electrosynthesis System.</title>
        <authorList>
            <person name="Alqahtani M.F."/>
            <person name="Bajracharya S."/>
            <person name="Katuri K.P."/>
            <person name="Ali M."/>
            <person name="Saikaly P.E."/>
        </authorList>
    </citation>
    <scope>NUCLEOTIDE SEQUENCE [LARGE SCALE GENOMIC DNA]</scope>
    <source>
        <strain evidence="5">MES15</strain>
    </source>
</reference>
<dbReference type="SUPFAM" id="SSF52540">
    <property type="entry name" value="P-loop containing nucleoside triphosphate hydrolases"/>
    <property type="match status" value="1"/>
</dbReference>
<name>A0A1E3CDF0_9GAMM</name>
<feature type="domain" description="ABC transporter" evidence="4">
    <location>
        <begin position="19"/>
        <end position="238"/>
    </location>
</feature>
<dbReference type="Gene3D" id="3.40.50.300">
    <property type="entry name" value="P-loop containing nucleotide triphosphate hydrolases"/>
    <property type="match status" value="1"/>
</dbReference>
<dbReference type="GO" id="GO:0005524">
    <property type="term" value="F:ATP binding"/>
    <property type="evidence" value="ECO:0007669"/>
    <property type="project" value="UniProtKB-KW"/>
</dbReference>
<dbReference type="OrthoDB" id="9802264at2"/>
<evidence type="ECO:0000313" key="5">
    <source>
        <dbReference type="EMBL" id="MTI97747.1"/>
    </source>
</evidence>
<dbReference type="CDD" id="cd03255">
    <property type="entry name" value="ABC_MJ0796_LolCDE_FtsE"/>
    <property type="match status" value="1"/>
</dbReference>
<dbReference type="GO" id="GO:0016887">
    <property type="term" value="F:ATP hydrolysis activity"/>
    <property type="evidence" value="ECO:0007669"/>
    <property type="project" value="InterPro"/>
</dbReference>
<organism evidence="5 6">
    <name type="scientific">Marinobacter adhaerens</name>
    <dbReference type="NCBI Taxonomy" id="1033846"/>
    <lineage>
        <taxon>Bacteria</taxon>
        <taxon>Pseudomonadati</taxon>
        <taxon>Pseudomonadota</taxon>
        <taxon>Gammaproteobacteria</taxon>
        <taxon>Pseudomonadales</taxon>
        <taxon>Marinobacteraceae</taxon>
        <taxon>Marinobacter</taxon>
    </lineage>
</organism>
<evidence type="ECO:0000256" key="1">
    <source>
        <dbReference type="ARBA" id="ARBA00022448"/>
    </source>
</evidence>
<accession>A0A1E3CDF0</accession>
<dbReference type="EMBL" id="VENC01000003">
    <property type="protein sequence ID" value="MTI97747.1"/>
    <property type="molecule type" value="Genomic_DNA"/>
</dbReference>
<dbReference type="GO" id="GO:0022857">
    <property type="term" value="F:transmembrane transporter activity"/>
    <property type="evidence" value="ECO:0007669"/>
    <property type="project" value="TreeGrafter"/>
</dbReference>
<evidence type="ECO:0000256" key="3">
    <source>
        <dbReference type="ARBA" id="ARBA00022840"/>
    </source>
</evidence>
<keyword evidence="2" id="KW-0547">Nucleotide-binding</keyword>
<dbReference type="RefSeq" id="WP_069182004.1">
    <property type="nucleotide sequence ID" value="NZ_LXRF01000001.1"/>
</dbReference>
<proteinExistence type="predicted"/>
<protein>
    <submittedName>
        <fullName evidence="5">ABC transporter ATP-binding protein</fullName>
    </submittedName>
</protein>
<dbReference type="Pfam" id="PF00005">
    <property type="entry name" value="ABC_tran"/>
    <property type="match status" value="1"/>
</dbReference>
<dbReference type="InterPro" id="IPR015854">
    <property type="entry name" value="ABC_transpr_LolD-like"/>
</dbReference>